<accession>A0ABS2WPE4</accession>
<keyword evidence="3" id="KW-1185">Reference proteome</keyword>
<evidence type="ECO:0000313" key="3">
    <source>
        <dbReference type="Proteomes" id="UP000703590"/>
    </source>
</evidence>
<reference evidence="2 3" key="1">
    <citation type="submission" date="2021-02" db="EMBL/GenBank/DDBJ databases">
        <title>Sulfurospirillum tamanensis sp. nov.</title>
        <authorList>
            <person name="Frolova A."/>
            <person name="Merkel A."/>
            <person name="Slobodkin A."/>
        </authorList>
    </citation>
    <scope>NUCLEOTIDE SEQUENCE [LARGE SCALE GENOMIC DNA]</scope>
    <source>
        <strain evidence="2 3">T05b</strain>
    </source>
</reference>
<dbReference type="InterPro" id="IPR040704">
    <property type="entry name" value="HEPN_AbiU2"/>
</dbReference>
<proteinExistence type="predicted"/>
<feature type="domain" description="HEPN AbiU2-like" evidence="1">
    <location>
        <begin position="25"/>
        <end position="202"/>
    </location>
</feature>
<gene>
    <name evidence="2" type="ORF">JWV37_02140</name>
</gene>
<protein>
    <recommendedName>
        <fullName evidence="1">HEPN AbiU2-like domain-containing protein</fullName>
    </recommendedName>
</protein>
<organism evidence="2 3">
    <name type="scientific">Sulfurospirillum tamanense</name>
    <dbReference type="NCBI Taxonomy" id="2813362"/>
    <lineage>
        <taxon>Bacteria</taxon>
        <taxon>Pseudomonadati</taxon>
        <taxon>Campylobacterota</taxon>
        <taxon>Epsilonproteobacteria</taxon>
        <taxon>Campylobacterales</taxon>
        <taxon>Sulfurospirillaceae</taxon>
        <taxon>Sulfurospirillum</taxon>
    </lineage>
</organism>
<dbReference type="Proteomes" id="UP000703590">
    <property type="component" value="Unassembled WGS sequence"/>
</dbReference>
<dbReference type="EMBL" id="JAFHKK010000003">
    <property type="protein sequence ID" value="MBN2963566.1"/>
    <property type="molecule type" value="Genomic_DNA"/>
</dbReference>
<dbReference type="RefSeq" id="WP_205458009.1">
    <property type="nucleotide sequence ID" value="NZ_JAFHKK010000003.1"/>
</dbReference>
<reference evidence="2 3" key="3">
    <citation type="submission" date="2021-02" db="EMBL/GenBank/DDBJ databases">
        <authorList>
            <person name="Merkel A.Y."/>
        </authorList>
    </citation>
    <scope>NUCLEOTIDE SEQUENCE [LARGE SCALE GENOMIC DNA]</scope>
    <source>
        <strain evidence="2 3">T05b</strain>
    </source>
</reference>
<evidence type="ECO:0000259" key="1">
    <source>
        <dbReference type="Pfam" id="PF18734"/>
    </source>
</evidence>
<comment type="caution">
    <text evidence="2">The sequence shown here is derived from an EMBL/GenBank/DDBJ whole genome shotgun (WGS) entry which is preliminary data.</text>
</comment>
<name>A0ABS2WPE4_9BACT</name>
<reference evidence="3" key="2">
    <citation type="submission" date="2021-02" db="EMBL/GenBank/DDBJ databases">
        <title>Sulfurospirillum tamanensis sp. nov.</title>
        <authorList>
            <person name="Merkel A.Y."/>
        </authorList>
    </citation>
    <scope>NUCLEOTIDE SEQUENCE [LARGE SCALE GENOMIC DNA]</scope>
    <source>
        <strain evidence="3">T05b</strain>
    </source>
</reference>
<sequence length="219" mass="25085">MSLPELISKHQAHLLHVTDAYHGVEEKYALLDPMLFDTNLSQKHNNRGFEVLRQSLFFACVVDIVNIVCKKGGNKTPSIEGISSIFCNRELLKYFHDAIVNADAFVGFSKTQEKQSHGFWENVTKTKTKIDCLLHSPKLEAFETIRDKRIAHLELKKSGDDYELLDISTLGLKWGDIKSMLAEMQSIIINLNQIMTGATIITRDKINQTMRDEFWEQNK</sequence>
<evidence type="ECO:0000313" key="2">
    <source>
        <dbReference type="EMBL" id="MBN2963566.1"/>
    </source>
</evidence>
<dbReference type="Pfam" id="PF18734">
    <property type="entry name" value="HEPN_AbiU2"/>
    <property type="match status" value="1"/>
</dbReference>